<comment type="caution">
    <text evidence="2">The sequence shown here is derived from an EMBL/GenBank/DDBJ whole genome shotgun (WGS) entry which is preliminary data.</text>
</comment>
<proteinExistence type="predicted"/>
<feature type="domain" description="Rhodanese" evidence="1">
    <location>
        <begin position="94"/>
        <end position="183"/>
    </location>
</feature>
<dbReference type="PANTHER" id="PTHR43031">
    <property type="entry name" value="FAD-DEPENDENT OXIDOREDUCTASE"/>
    <property type="match status" value="1"/>
</dbReference>
<dbReference type="Proteomes" id="UP000054623">
    <property type="component" value="Unassembled WGS sequence"/>
</dbReference>
<dbReference type="PANTHER" id="PTHR43031:SF1">
    <property type="entry name" value="PYRIDINE NUCLEOTIDE-DISULPHIDE OXIDOREDUCTASE"/>
    <property type="match status" value="1"/>
</dbReference>
<reference evidence="2 3" key="1">
    <citation type="submission" date="2015-12" db="EMBL/GenBank/DDBJ databases">
        <title>Draft Genome Sequence of Desulfitobacterium hafniense Strain DH, a Sulfate-reducing Bacterium Isolated from Paddy Soils.</title>
        <authorList>
            <person name="Bao P."/>
            <person name="Zhang X."/>
            <person name="Li G."/>
        </authorList>
    </citation>
    <scope>NUCLEOTIDE SEQUENCE [LARGE SCALE GENOMIC DNA]</scope>
    <source>
        <strain evidence="2 3">DH</strain>
    </source>
</reference>
<feature type="domain" description="Rhodanese" evidence="1">
    <location>
        <begin position="252"/>
        <end position="341"/>
    </location>
</feature>
<dbReference type="SMART" id="SM00450">
    <property type="entry name" value="RHOD"/>
    <property type="match status" value="2"/>
</dbReference>
<dbReference type="OrthoDB" id="9800872at2"/>
<gene>
    <name evidence="2" type="ORF">AT727_13170</name>
</gene>
<evidence type="ECO:0000313" key="3">
    <source>
        <dbReference type="Proteomes" id="UP000054623"/>
    </source>
</evidence>
<dbReference type="Gene3D" id="3.40.250.10">
    <property type="entry name" value="Rhodanese-like domain"/>
    <property type="match status" value="2"/>
</dbReference>
<evidence type="ECO:0000313" key="2">
    <source>
        <dbReference type="EMBL" id="KTE89345.1"/>
    </source>
</evidence>
<dbReference type="EMBL" id="LOCK01000083">
    <property type="protein sequence ID" value="KTE89345.1"/>
    <property type="molecule type" value="Genomic_DNA"/>
</dbReference>
<dbReference type="InterPro" id="IPR050229">
    <property type="entry name" value="GlpE_sulfurtransferase"/>
</dbReference>
<dbReference type="CDD" id="cd00158">
    <property type="entry name" value="RHOD"/>
    <property type="match status" value="2"/>
</dbReference>
<dbReference type="RefSeq" id="WP_011461452.1">
    <property type="nucleotide sequence ID" value="NZ_LK996017.1"/>
</dbReference>
<dbReference type="Pfam" id="PF00581">
    <property type="entry name" value="Rhodanese"/>
    <property type="match status" value="2"/>
</dbReference>
<evidence type="ECO:0000259" key="1">
    <source>
        <dbReference type="PROSITE" id="PS50206"/>
    </source>
</evidence>
<sequence length="370" mass="40668">MNVSIITRYEDIKKEGEPMKHRIRFQTLLGVSLLGFALAGCANTSPATVVDPGISEAPLVEQFESVRHVVDEFLAGDKVTAMTPEELYQIVRECNGHYFLVDIRANQDFVSSNIPGSVSIPYAQTSNPERLESLPKDKTLVVIDYNGHLAAQTAATWNQLGYQAVPLLYGMQSWTKEASPTGYEAFPAQPLNNTLVTDMTTATLGENALPEIKYPEGKTQEYIVHTTRTYLDRNYKGVITAEELDSELQQGPAEHYLLVDIREPKHYQQGHLEGAVNIPLDQLAASDQVKNYSPDQRIVLIGYDGMDASQGARSLVTLGYDCVALKYGMSYWSAQEAATGAVPVHSLVKEYYPLTPLNYLPPSTGAAGCG</sequence>
<dbReference type="SUPFAM" id="SSF52821">
    <property type="entry name" value="Rhodanese/Cell cycle control phosphatase"/>
    <property type="match status" value="2"/>
</dbReference>
<dbReference type="AlphaFoldDB" id="A0A0W1JBZ3"/>
<protein>
    <submittedName>
        <fullName evidence="2">Rhodanese</fullName>
    </submittedName>
</protein>
<dbReference type="InterPro" id="IPR001763">
    <property type="entry name" value="Rhodanese-like_dom"/>
</dbReference>
<accession>A0A0W1JBZ3</accession>
<name>A0A0W1JBZ3_DESHA</name>
<dbReference type="InterPro" id="IPR036873">
    <property type="entry name" value="Rhodanese-like_dom_sf"/>
</dbReference>
<dbReference type="PROSITE" id="PS50206">
    <property type="entry name" value="RHODANESE_3"/>
    <property type="match status" value="2"/>
</dbReference>
<organism evidence="2 3">
    <name type="scientific">Desulfitobacterium hafniense</name>
    <name type="common">Desulfitobacterium frappieri</name>
    <dbReference type="NCBI Taxonomy" id="49338"/>
    <lineage>
        <taxon>Bacteria</taxon>
        <taxon>Bacillati</taxon>
        <taxon>Bacillota</taxon>
        <taxon>Clostridia</taxon>
        <taxon>Eubacteriales</taxon>
        <taxon>Desulfitobacteriaceae</taxon>
        <taxon>Desulfitobacterium</taxon>
    </lineage>
</organism>